<sequence>MSERIRYHLDENVSFAIAQGLRRAGIDVTIPREVGLIGKSDMEHLVFANAEKRVLLTHDDDLLVLAHRGCEHYGITYCRKEARSTGQIIRLLILLYEVALADEMQGKIEYL</sequence>
<dbReference type="InterPro" id="IPR041049">
    <property type="entry name" value="DUF5615"/>
</dbReference>
<reference evidence="2 3" key="2">
    <citation type="submission" date="2018-06" db="EMBL/GenBank/DDBJ databases">
        <title>Metagenomic assembly of (sub)arctic Cyanobacteria and their associated microbiome from non-axenic cultures.</title>
        <authorList>
            <person name="Baurain D."/>
        </authorList>
    </citation>
    <scope>NUCLEOTIDE SEQUENCE [LARGE SCALE GENOMIC DNA]</scope>
    <source>
        <strain evidence="2">ULC066bin1</strain>
    </source>
</reference>
<dbReference type="Proteomes" id="UP000249467">
    <property type="component" value="Unassembled WGS sequence"/>
</dbReference>
<proteinExistence type="predicted"/>
<dbReference type="Pfam" id="PF18480">
    <property type="entry name" value="DUF5615"/>
    <property type="match status" value="1"/>
</dbReference>
<reference evidence="2 3" key="1">
    <citation type="submission" date="2018-04" db="EMBL/GenBank/DDBJ databases">
        <authorList>
            <person name="Go L.Y."/>
            <person name="Mitchell J.A."/>
        </authorList>
    </citation>
    <scope>NUCLEOTIDE SEQUENCE [LARGE SCALE GENOMIC DNA]</scope>
    <source>
        <strain evidence="2">ULC066bin1</strain>
    </source>
</reference>
<feature type="domain" description="DUF5615" evidence="1">
    <location>
        <begin position="6"/>
        <end position="107"/>
    </location>
</feature>
<organism evidence="2 3">
    <name type="scientific">Pseudanabaena frigida</name>
    <dbReference type="NCBI Taxonomy" id="945775"/>
    <lineage>
        <taxon>Bacteria</taxon>
        <taxon>Bacillati</taxon>
        <taxon>Cyanobacteriota</taxon>
        <taxon>Cyanophyceae</taxon>
        <taxon>Pseudanabaenales</taxon>
        <taxon>Pseudanabaenaceae</taxon>
        <taxon>Pseudanabaena</taxon>
    </lineage>
</organism>
<comment type="caution">
    <text evidence="2">The sequence shown here is derived from an EMBL/GenBank/DDBJ whole genome shotgun (WGS) entry which is preliminary data.</text>
</comment>
<dbReference type="EMBL" id="QBML01000005">
    <property type="protein sequence ID" value="PZO43271.1"/>
    <property type="molecule type" value="Genomic_DNA"/>
</dbReference>
<gene>
    <name evidence="2" type="ORF">DCF19_04780</name>
</gene>
<dbReference type="AlphaFoldDB" id="A0A2W4Y754"/>
<protein>
    <recommendedName>
        <fullName evidence="1">DUF5615 domain-containing protein</fullName>
    </recommendedName>
</protein>
<evidence type="ECO:0000313" key="3">
    <source>
        <dbReference type="Proteomes" id="UP000249467"/>
    </source>
</evidence>
<accession>A0A2W4Y754</accession>
<evidence type="ECO:0000313" key="2">
    <source>
        <dbReference type="EMBL" id="PZO43271.1"/>
    </source>
</evidence>
<evidence type="ECO:0000259" key="1">
    <source>
        <dbReference type="Pfam" id="PF18480"/>
    </source>
</evidence>
<name>A0A2W4Y754_9CYAN</name>